<protein>
    <submittedName>
        <fullName evidence="5">AsnC family transcriptional regulator</fullName>
    </submittedName>
</protein>
<sequence length="148" mass="16148">MTGERVDELDRGILAHLAQDARMSVAVLARRLKVARSTVQARLERLETSGAIAGYTLRLGDSAREHRIRATCLLTIEPRAQAAILTRLRSLPEVERIHTTSGRVDLLLQLAATSTSQLDDVLDQIGGLTGVKSSESLIHLSTKLDRAT</sequence>
<dbReference type="GO" id="GO:0043565">
    <property type="term" value="F:sequence-specific DNA binding"/>
    <property type="evidence" value="ECO:0007669"/>
    <property type="project" value="InterPro"/>
</dbReference>
<evidence type="ECO:0000256" key="2">
    <source>
        <dbReference type="ARBA" id="ARBA00023125"/>
    </source>
</evidence>
<keyword evidence="2" id="KW-0238">DNA-binding</keyword>
<name>A0A368YU48_9RHOB</name>
<dbReference type="InterPro" id="IPR019888">
    <property type="entry name" value="Tscrpt_reg_AsnC-like"/>
</dbReference>
<proteinExistence type="predicted"/>
<dbReference type="InterPro" id="IPR036388">
    <property type="entry name" value="WH-like_DNA-bd_sf"/>
</dbReference>
<dbReference type="Gene3D" id="1.10.10.10">
    <property type="entry name" value="Winged helix-like DNA-binding domain superfamily/Winged helix DNA-binding domain"/>
    <property type="match status" value="1"/>
</dbReference>
<dbReference type="InterPro" id="IPR019887">
    <property type="entry name" value="Tscrpt_reg_AsnC/Lrp_C"/>
</dbReference>
<dbReference type="AlphaFoldDB" id="A0A368YU48"/>
<gene>
    <name evidence="5" type="ORF">DFP89_11418</name>
</gene>
<feature type="domain" description="HTH asnC-type" evidence="4">
    <location>
        <begin position="6"/>
        <end position="67"/>
    </location>
</feature>
<dbReference type="PRINTS" id="PR00033">
    <property type="entry name" value="HTHASNC"/>
</dbReference>
<dbReference type="EMBL" id="QPJL01000014">
    <property type="protein sequence ID" value="RCW81694.1"/>
    <property type="molecule type" value="Genomic_DNA"/>
</dbReference>
<comment type="caution">
    <text evidence="5">The sequence shown here is derived from an EMBL/GenBank/DDBJ whole genome shotgun (WGS) entry which is preliminary data.</text>
</comment>
<dbReference type="Pfam" id="PF13404">
    <property type="entry name" value="HTH_AsnC-type"/>
    <property type="match status" value="1"/>
</dbReference>
<keyword evidence="1" id="KW-0805">Transcription regulation</keyword>
<dbReference type="InterPro" id="IPR011008">
    <property type="entry name" value="Dimeric_a/b-barrel"/>
</dbReference>
<dbReference type="PROSITE" id="PS50956">
    <property type="entry name" value="HTH_ASNC_2"/>
    <property type="match status" value="1"/>
</dbReference>
<keyword evidence="6" id="KW-1185">Reference proteome</keyword>
<dbReference type="SMART" id="SM00344">
    <property type="entry name" value="HTH_ASNC"/>
    <property type="match status" value="1"/>
</dbReference>
<dbReference type="GO" id="GO:0005829">
    <property type="term" value="C:cytosol"/>
    <property type="evidence" value="ECO:0007669"/>
    <property type="project" value="TreeGrafter"/>
</dbReference>
<dbReference type="Gene3D" id="3.30.70.920">
    <property type="match status" value="1"/>
</dbReference>
<evidence type="ECO:0000256" key="3">
    <source>
        <dbReference type="ARBA" id="ARBA00023163"/>
    </source>
</evidence>
<evidence type="ECO:0000259" key="4">
    <source>
        <dbReference type="PROSITE" id="PS50956"/>
    </source>
</evidence>
<dbReference type="InterPro" id="IPR036390">
    <property type="entry name" value="WH_DNA-bd_sf"/>
</dbReference>
<reference evidence="5 6" key="1">
    <citation type="submission" date="2018-07" db="EMBL/GenBank/DDBJ databases">
        <title>Genomic Encyclopedia of Type Strains, Phase III (KMG-III): the genomes of soil and plant-associated and newly described type strains.</title>
        <authorList>
            <person name="Whitman W."/>
        </authorList>
    </citation>
    <scope>NUCLEOTIDE SEQUENCE [LARGE SCALE GENOMIC DNA]</scope>
    <source>
        <strain evidence="5 6">CECT 8525</strain>
    </source>
</reference>
<accession>A0A368YU48</accession>
<dbReference type="InterPro" id="IPR000485">
    <property type="entry name" value="AsnC-type_HTH_dom"/>
</dbReference>
<evidence type="ECO:0000313" key="6">
    <source>
        <dbReference type="Proteomes" id="UP000253345"/>
    </source>
</evidence>
<evidence type="ECO:0000313" key="5">
    <source>
        <dbReference type="EMBL" id="RCW81694.1"/>
    </source>
</evidence>
<dbReference type="Pfam" id="PF01037">
    <property type="entry name" value="AsnC_trans_reg"/>
    <property type="match status" value="1"/>
</dbReference>
<dbReference type="PANTHER" id="PTHR30154">
    <property type="entry name" value="LEUCINE-RESPONSIVE REGULATORY PROTEIN"/>
    <property type="match status" value="1"/>
</dbReference>
<dbReference type="Proteomes" id="UP000253345">
    <property type="component" value="Unassembled WGS sequence"/>
</dbReference>
<organism evidence="5 6">
    <name type="scientific">Paracoccus lutimaris</name>
    <dbReference type="NCBI Taxonomy" id="1490030"/>
    <lineage>
        <taxon>Bacteria</taxon>
        <taxon>Pseudomonadati</taxon>
        <taxon>Pseudomonadota</taxon>
        <taxon>Alphaproteobacteria</taxon>
        <taxon>Rhodobacterales</taxon>
        <taxon>Paracoccaceae</taxon>
        <taxon>Paracoccus</taxon>
    </lineage>
</organism>
<keyword evidence="3" id="KW-0804">Transcription</keyword>
<evidence type="ECO:0000256" key="1">
    <source>
        <dbReference type="ARBA" id="ARBA00023015"/>
    </source>
</evidence>
<dbReference type="SUPFAM" id="SSF54909">
    <property type="entry name" value="Dimeric alpha+beta barrel"/>
    <property type="match status" value="1"/>
</dbReference>
<dbReference type="PANTHER" id="PTHR30154:SF53">
    <property type="entry name" value="HTH-TYPE TRANSCRIPTIONAL REGULATOR LRPC"/>
    <property type="match status" value="1"/>
</dbReference>
<dbReference type="SUPFAM" id="SSF46785">
    <property type="entry name" value="Winged helix' DNA-binding domain"/>
    <property type="match status" value="1"/>
</dbReference>
<dbReference type="GO" id="GO:0043200">
    <property type="term" value="P:response to amino acid"/>
    <property type="evidence" value="ECO:0007669"/>
    <property type="project" value="TreeGrafter"/>
</dbReference>